<gene>
    <name evidence="1" type="ORF">V2H45_04935</name>
</gene>
<name>A0AAW9PWB0_9CYAN</name>
<protein>
    <submittedName>
        <fullName evidence="1">DUF3095 domain-containing protein</fullName>
    </submittedName>
</protein>
<evidence type="ECO:0000313" key="2">
    <source>
        <dbReference type="Proteomes" id="UP001333818"/>
    </source>
</evidence>
<dbReference type="Pfam" id="PF11294">
    <property type="entry name" value="DUF3095"/>
    <property type="match status" value="1"/>
</dbReference>
<reference evidence="1" key="1">
    <citation type="submission" date="2024-01" db="EMBL/GenBank/DDBJ databases">
        <title>Bank of Algae and Cyanobacteria of the Azores (BACA) strain genomes.</title>
        <authorList>
            <person name="Luz R."/>
            <person name="Cordeiro R."/>
            <person name="Fonseca A."/>
            <person name="Goncalves V."/>
        </authorList>
    </citation>
    <scope>NUCLEOTIDE SEQUENCE</scope>
    <source>
        <strain evidence="1">BACA0141</strain>
    </source>
</reference>
<dbReference type="InterPro" id="IPR021445">
    <property type="entry name" value="DUF3095"/>
</dbReference>
<dbReference type="Proteomes" id="UP001333818">
    <property type="component" value="Unassembled WGS sequence"/>
</dbReference>
<dbReference type="RefSeq" id="WP_330482514.1">
    <property type="nucleotide sequence ID" value="NZ_JAZBJZ010000012.1"/>
</dbReference>
<evidence type="ECO:0000313" key="1">
    <source>
        <dbReference type="EMBL" id="MEE3716089.1"/>
    </source>
</evidence>
<organism evidence="1 2">
    <name type="scientific">Tumidithrix elongata BACA0141</name>
    <dbReference type="NCBI Taxonomy" id="2716417"/>
    <lineage>
        <taxon>Bacteria</taxon>
        <taxon>Bacillati</taxon>
        <taxon>Cyanobacteriota</taxon>
        <taxon>Cyanophyceae</taxon>
        <taxon>Pseudanabaenales</taxon>
        <taxon>Pseudanabaenaceae</taxon>
        <taxon>Tumidithrix</taxon>
        <taxon>Tumidithrix elongata</taxon>
    </lineage>
</organism>
<comment type="caution">
    <text evidence="1">The sequence shown here is derived from an EMBL/GenBank/DDBJ whole genome shotgun (WGS) entry which is preliminary data.</text>
</comment>
<dbReference type="AlphaFoldDB" id="A0AAW9PWB0"/>
<dbReference type="EMBL" id="JAZBJZ010000012">
    <property type="protein sequence ID" value="MEE3716089.1"/>
    <property type="molecule type" value="Genomic_DNA"/>
</dbReference>
<accession>A0AAW9PWB0</accession>
<sequence length="389" mass="43669">MSTENFYAELPMLEKFTDITYGKNFVFVPDDWYAIVTDITMSTKAIEAGKYKNVNLLGACSIIAILNVAQNIEIPFVFGGDGASLLIPPLLKDACERALLATQTLAQQEFQMELRAGIIPVSAIAAGYELKIAKLRISENYSQAILRGGGITYATRLVKDIATTNLYCPKSKESPPSADFSGLECRWKDILSRHGEILSLIVIATAPSETQVDAIYREAIAQIEKIYGREQDLHPAFQQGLHLAFQKEQLLPETRVFTKSGNWLQRQSYMLKIRLENLLGVIFVKFNLKVGGFEWGTYKQIVSEATDYKKFDDGLRMVISGNASQRKKLVIYLDKKFKEGRLVYGYHVSDRALMTCLVFERNGRQVHFIDGADGGYALAAKEMKDRLKS</sequence>
<proteinExistence type="predicted"/>
<keyword evidence="2" id="KW-1185">Reference proteome</keyword>